<evidence type="ECO:0000259" key="1">
    <source>
        <dbReference type="Pfam" id="PF20684"/>
    </source>
</evidence>
<accession>A0A6S6WQT9</accession>
<dbReference type="Proteomes" id="UP000472372">
    <property type="component" value="Chromosome 12"/>
</dbReference>
<dbReference type="InterPro" id="IPR049326">
    <property type="entry name" value="Rhodopsin_dom_fungi"/>
</dbReference>
<reference evidence="2" key="1">
    <citation type="submission" date="2021-02" db="EMBL/GenBank/DDBJ databases">
        <authorList>
            <person name="Syme A R."/>
            <person name="Syme A R."/>
            <person name="Moolhuijzen P."/>
        </authorList>
    </citation>
    <scope>NUCLEOTIDE SEQUENCE</scope>
    <source>
        <strain evidence="2">W1-1</strain>
    </source>
</reference>
<feature type="domain" description="Rhodopsin" evidence="1">
    <location>
        <begin position="44"/>
        <end position="274"/>
    </location>
</feature>
<dbReference type="Pfam" id="PF20684">
    <property type="entry name" value="Fung_rhodopsin"/>
    <property type="match status" value="1"/>
</dbReference>
<name>A0A6S6WQT9_9PLEO</name>
<dbReference type="PANTHER" id="PTHR38794">
    <property type="entry name" value="INTEGRAL MEMBRANE PROTEIN"/>
    <property type="match status" value="1"/>
</dbReference>
<dbReference type="EMBL" id="HG992988">
    <property type="protein sequence ID" value="CAE7218127.1"/>
    <property type="molecule type" value="Genomic_DNA"/>
</dbReference>
<evidence type="ECO:0000313" key="2">
    <source>
        <dbReference type="EMBL" id="CAE7218127.1"/>
    </source>
</evidence>
<organism evidence="2 3">
    <name type="scientific">Pyrenophora teres f. teres</name>
    <dbReference type="NCBI Taxonomy" id="97479"/>
    <lineage>
        <taxon>Eukaryota</taxon>
        <taxon>Fungi</taxon>
        <taxon>Dikarya</taxon>
        <taxon>Ascomycota</taxon>
        <taxon>Pezizomycotina</taxon>
        <taxon>Dothideomycetes</taxon>
        <taxon>Pleosporomycetidae</taxon>
        <taxon>Pleosporales</taxon>
        <taxon>Pleosporineae</taxon>
        <taxon>Pleosporaceae</taxon>
        <taxon>Pyrenophora</taxon>
    </lineage>
</organism>
<gene>
    <name evidence="2" type="ORF">PTTW11_10994</name>
</gene>
<dbReference type="AlphaFoldDB" id="A0A6S6WQT9"/>
<evidence type="ECO:0000313" key="3">
    <source>
        <dbReference type="Proteomes" id="UP000472372"/>
    </source>
</evidence>
<dbReference type="PANTHER" id="PTHR38794:SF1">
    <property type="entry name" value="INTEGRAL MEMBRANE PROTEIN"/>
    <property type="match status" value="1"/>
</dbReference>
<protein>
    <recommendedName>
        <fullName evidence="1">Rhodopsin domain-containing protein</fullName>
    </recommendedName>
</protein>
<sequence length="293" mass="31492">MLLTRGPVNAGRPPAFNEEHASPLIQILAWLFLSFSISAVVAQFATKTAMSKRLIGADYVLLGALVLAIGHSAALLSPAGQFIGNTQTGLTRDTVLRAWEALYSAEILSVLSLVAAKGSLLILLDAATPFTTHRRMLYGTSAITVFWGLSAVFLITFQCPSPHRSNITNPQCINIRAVRIFIASMNVVTDLALAIVPTIMVLPLQLSPEKRLTLLIAVWSRMVVVFACAGQIYYIYALPPNSDLLNAIWRVVVAGQAIQVSSIMTSAVPFLKPFMMSLDSGLLGANRAGVTPT</sequence>
<proteinExistence type="predicted"/>